<dbReference type="AlphaFoldDB" id="A0AAE0BJH3"/>
<evidence type="ECO:0000313" key="2">
    <source>
        <dbReference type="Proteomes" id="UP001190700"/>
    </source>
</evidence>
<protein>
    <submittedName>
        <fullName evidence="1">Uncharacterized protein</fullName>
    </submittedName>
</protein>
<reference evidence="1 2" key="1">
    <citation type="journal article" date="2015" name="Genome Biol. Evol.">
        <title>Comparative Genomics of a Bacterivorous Green Alga Reveals Evolutionary Causalities and Consequences of Phago-Mixotrophic Mode of Nutrition.</title>
        <authorList>
            <person name="Burns J.A."/>
            <person name="Paasch A."/>
            <person name="Narechania A."/>
            <person name="Kim E."/>
        </authorList>
    </citation>
    <scope>NUCLEOTIDE SEQUENCE [LARGE SCALE GENOMIC DNA]</scope>
    <source>
        <strain evidence="1 2">PLY_AMNH</strain>
    </source>
</reference>
<gene>
    <name evidence="1" type="ORF">CYMTET_53058</name>
</gene>
<dbReference type="EMBL" id="LGRX02034828">
    <property type="protein sequence ID" value="KAK3236824.1"/>
    <property type="molecule type" value="Genomic_DNA"/>
</dbReference>
<name>A0AAE0BJH3_9CHLO</name>
<comment type="caution">
    <text evidence="1">The sequence shown here is derived from an EMBL/GenBank/DDBJ whole genome shotgun (WGS) entry which is preliminary data.</text>
</comment>
<accession>A0AAE0BJH3</accession>
<organism evidence="1 2">
    <name type="scientific">Cymbomonas tetramitiformis</name>
    <dbReference type="NCBI Taxonomy" id="36881"/>
    <lineage>
        <taxon>Eukaryota</taxon>
        <taxon>Viridiplantae</taxon>
        <taxon>Chlorophyta</taxon>
        <taxon>Pyramimonadophyceae</taxon>
        <taxon>Pyramimonadales</taxon>
        <taxon>Pyramimonadaceae</taxon>
        <taxon>Cymbomonas</taxon>
    </lineage>
</organism>
<dbReference type="Proteomes" id="UP001190700">
    <property type="component" value="Unassembled WGS sequence"/>
</dbReference>
<feature type="non-terminal residue" evidence="1">
    <location>
        <position position="1"/>
    </location>
</feature>
<proteinExistence type="predicted"/>
<keyword evidence="2" id="KW-1185">Reference proteome</keyword>
<dbReference type="Gene3D" id="3.30.420.150">
    <property type="entry name" value="Exopolyphosphatase. Domain 2"/>
    <property type="match status" value="1"/>
</dbReference>
<evidence type="ECO:0000313" key="1">
    <source>
        <dbReference type="EMBL" id="KAK3236824.1"/>
    </source>
</evidence>
<sequence length="105" mass="11620">ELQTNLYTHSYLYLGLTEARQQHYQRMFLAMQASLGGESSIDASQVLQDPCAPVNGPWRVEELKNKTDVIKCASYFAALAQEKGEEGPLCVLVEKAIGPPLKKGH</sequence>